<feature type="compositionally biased region" description="Basic and acidic residues" evidence="6">
    <location>
        <begin position="82"/>
        <end position="98"/>
    </location>
</feature>
<dbReference type="PROSITE" id="PS50048">
    <property type="entry name" value="ZN2_CY6_FUNGAL_2"/>
    <property type="match status" value="1"/>
</dbReference>
<keyword evidence="5" id="KW-0539">Nucleus</keyword>
<dbReference type="GO" id="GO:0000981">
    <property type="term" value="F:DNA-binding transcription factor activity, RNA polymerase II-specific"/>
    <property type="evidence" value="ECO:0007669"/>
    <property type="project" value="InterPro"/>
</dbReference>
<protein>
    <recommendedName>
        <fullName evidence="7">Zn(2)-C6 fungal-type domain-containing protein</fullName>
    </recommendedName>
</protein>
<dbReference type="SUPFAM" id="SSF57701">
    <property type="entry name" value="Zn2/Cys6 DNA-binding domain"/>
    <property type="match status" value="1"/>
</dbReference>
<evidence type="ECO:0000259" key="7">
    <source>
        <dbReference type="PROSITE" id="PS50048"/>
    </source>
</evidence>
<dbReference type="InterPro" id="IPR001138">
    <property type="entry name" value="Zn2Cys6_DnaBD"/>
</dbReference>
<name>A0A6A6QEP6_9PEZI</name>
<dbReference type="InterPro" id="IPR050815">
    <property type="entry name" value="TF_fung"/>
</dbReference>
<dbReference type="AlphaFoldDB" id="A0A6A6QEP6"/>
<dbReference type="Proteomes" id="UP000799750">
    <property type="component" value="Unassembled WGS sequence"/>
</dbReference>
<dbReference type="PANTHER" id="PTHR47338:SF4">
    <property type="entry name" value="ZN(II)2CYS6 TRANSCRIPTION FACTOR (EUROFUNG)"/>
    <property type="match status" value="1"/>
</dbReference>
<dbReference type="GO" id="GO:0006351">
    <property type="term" value="P:DNA-templated transcription"/>
    <property type="evidence" value="ECO:0007669"/>
    <property type="project" value="InterPro"/>
</dbReference>
<dbReference type="SMART" id="SM00066">
    <property type="entry name" value="GAL4"/>
    <property type="match status" value="1"/>
</dbReference>
<dbReference type="CDD" id="cd12148">
    <property type="entry name" value="fungal_TF_MHR"/>
    <property type="match status" value="1"/>
</dbReference>
<keyword evidence="3" id="KW-0805">Transcription regulation</keyword>
<dbReference type="CDD" id="cd00067">
    <property type="entry name" value="GAL4"/>
    <property type="match status" value="1"/>
</dbReference>
<feature type="region of interest" description="Disordered" evidence="6">
    <location>
        <begin position="1"/>
        <end position="24"/>
    </location>
</feature>
<sequence>MSRPQIGIDRLPPRRMTSEPRESMNCKSCRKRKIKCNRLRPTCEACQVFACPCIYDAVPKKRGPKTDVLEALLKRVDGLEKRLHSEKKSDSSPDHDSTSQDTGSDTTNNNGTVPPRPLVDIAPLPNHTPALISPTESSLQTSTVVPDVLLDIYFTRIHSKPYNILDEATTRQRMQLGLLPPYLAYAIYAVSARHTPHFGGYNGAVRVSQEYARRSRLELDIDEPSIEALQTLLLLAQASYQAGRGKKAYMLLTSGVSMAFALDLHRELPLAMKITPAEREGRRRLFWSCYLLDRFSACGSKRPSLIADESIVLRLPSWQLHPGAMLLEGDYFPNGSNLQYMGGSGKQGQGSMGMLIGIVKILGTTNRYLAAGGVKGDSHFPWHSLSNLSKIRQELDIWASETQDTFTSIEALFGQPDSTIYVLSKLIYHLIHCLIYRPFLPVDLAELSGTSQHQSWQIEATNLCFLHANAIAELVEIGRASSIIDWPAFVGYCVCTAGTIHVHGAHYRGREGEVFSSSSEFLSREMHQLSELRFIWAGVQHQRETLQTIYGCHTELVKSLASNPMRFSPVFQLEDFFDRYPGQAFDGAHLTFSDIQVESVHEVLSSYNLENRNILYNGPNLINLQPMPQPTFSLSHQPAAPPESRKKRRSTANGPRPVLHSSKSATRDAPSTSAEHPHFPPLLTSTTSPLTSLAKPAHDPAHFTPFTPPAPFSPSFNFAAVDDPSLANHDSTIQQQPGGGNGSFDPMFSMPTPTGAYEQQQQPTPGAASASGSAHTDPEKDPFLSLLEQLAENEVSRGGPSELDFFLSGGV</sequence>
<dbReference type="InterPro" id="IPR036864">
    <property type="entry name" value="Zn2-C6_fun-type_DNA-bd_sf"/>
</dbReference>
<feature type="domain" description="Zn(2)-C6 fungal-type" evidence="7">
    <location>
        <begin position="25"/>
        <end position="55"/>
    </location>
</feature>
<dbReference type="OrthoDB" id="5297881at2759"/>
<reference evidence="8" key="1">
    <citation type="journal article" date="2020" name="Stud. Mycol.">
        <title>101 Dothideomycetes genomes: a test case for predicting lifestyles and emergence of pathogens.</title>
        <authorList>
            <person name="Haridas S."/>
            <person name="Albert R."/>
            <person name="Binder M."/>
            <person name="Bloem J."/>
            <person name="Labutti K."/>
            <person name="Salamov A."/>
            <person name="Andreopoulos B."/>
            <person name="Baker S."/>
            <person name="Barry K."/>
            <person name="Bills G."/>
            <person name="Bluhm B."/>
            <person name="Cannon C."/>
            <person name="Castanera R."/>
            <person name="Culley D."/>
            <person name="Daum C."/>
            <person name="Ezra D."/>
            <person name="Gonzalez J."/>
            <person name="Henrissat B."/>
            <person name="Kuo A."/>
            <person name="Liang C."/>
            <person name="Lipzen A."/>
            <person name="Lutzoni F."/>
            <person name="Magnuson J."/>
            <person name="Mondo S."/>
            <person name="Nolan M."/>
            <person name="Ohm R."/>
            <person name="Pangilinan J."/>
            <person name="Park H.-J."/>
            <person name="Ramirez L."/>
            <person name="Alfaro M."/>
            <person name="Sun H."/>
            <person name="Tritt A."/>
            <person name="Yoshinaga Y."/>
            <person name="Zwiers L.-H."/>
            <person name="Turgeon B."/>
            <person name="Goodwin S."/>
            <person name="Spatafora J."/>
            <person name="Crous P."/>
            <person name="Grigoriev I."/>
        </authorList>
    </citation>
    <scope>NUCLEOTIDE SEQUENCE</scope>
    <source>
        <strain evidence="8">CBS 269.34</strain>
    </source>
</reference>
<evidence type="ECO:0000256" key="3">
    <source>
        <dbReference type="ARBA" id="ARBA00023015"/>
    </source>
</evidence>
<dbReference type="GO" id="GO:0005634">
    <property type="term" value="C:nucleus"/>
    <property type="evidence" value="ECO:0007669"/>
    <property type="project" value="UniProtKB-SubCell"/>
</dbReference>
<comment type="subcellular location">
    <subcellularLocation>
        <location evidence="1">Nucleus</location>
    </subcellularLocation>
</comment>
<organism evidence="8 9">
    <name type="scientific">Lophium mytilinum</name>
    <dbReference type="NCBI Taxonomy" id="390894"/>
    <lineage>
        <taxon>Eukaryota</taxon>
        <taxon>Fungi</taxon>
        <taxon>Dikarya</taxon>
        <taxon>Ascomycota</taxon>
        <taxon>Pezizomycotina</taxon>
        <taxon>Dothideomycetes</taxon>
        <taxon>Pleosporomycetidae</taxon>
        <taxon>Mytilinidiales</taxon>
        <taxon>Mytilinidiaceae</taxon>
        <taxon>Lophium</taxon>
    </lineage>
</organism>
<dbReference type="GO" id="GO:0003677">
    <property type="term" value="F:DNA binding"/>
    <property type="evidence" value="ECO:0007669"/>
    <property type="project" value="InterPro"/>
</dbReference>
<dbReference type="GO" id="GO:0008270">
    <property type="term" value="F:zinc ion binding"/>
    <property type="evidence" value="ECO:0007669"/>
    <property type="project" value="InterPro"/>
</dbReference>
<feature type="compositionally biased region" description="Polar residues" evidence="6">
    <location>
        <begin position="661"/>
        <end position="674"/>
    </location>
</feature>
<evidence type="ECO:0000256" key="5">
    <source>
        <dbReference type="ARBA" id="ARBA00023242"/>
    </source>
</evidence>
<evidence type="ECO:0000256" key="2">
    <source>
        <dbReference type="ARBA" id="ARBA00022723"/>
    </source>
</evidence>
<dbReference type="SMART" id="SM00906">
    <property type="entry name" value="Fungal_trans"/>
    <property type="match status" value="1"/>
</dbReference>
<dbReference type="Pfam" id="PF00172">
    <property type="entry name" value="Zn_clus"/>
    <property type="match status" value="1"/>
</dbReference>
<feature type="region of interest" description="Disordered" evidence="6">
    <location>
        <begin position="82"/>
        <end position="137"/>
    </location>
</feature>
<feature type="region of interest" description="Disordered" evidence="6">
    <location>
        <begin position="626"/>
        <end position="811"/>
    </location>
</feature>
<evidence type="ECO:0000313" key="9">
    <source>
        <dbReference type="Proteomes" id="UP000799750"/>
    </source>
</evidence>
<feature type="compositionally biased region" description="Low complexity" evidence="6">
    <location>
        <begin position="99"/>
        <end position="112"/>
    </location>
</feature>
<evidence type="ECO:0000313" key="8">
    <source>
        <dbReference type="EMBL" id="KAF2490752.1"/>
    </source>
</evidence>
<dbReference type="EMBL" id="MU004196">
    <property type="protein sequence ID" value="KAF2490752.1"/>
    <property type="molecule type" value="Genomic_DNA"/>
</dbReference>
<keyword evidence="2" id="KW-0479">Metal-binding</keyword>
<accession>A0A6A6QEP6</accession>
<evidence type="ECO:0000256" key="1">
    <source>
        <dbReference type="ARBA" id="ARBA00004123"/>
    </source>
</evidence>
<dbReference type="Gene3D" id="4.10.240.10">
    <property type="entry name" value="Zn(2)-C6 fungal-type DNA-binding domain"/>
    <property type="match status" value="1"/>
</dbReference>
<keyword evidence="4" id="KW-0804">Transcription</keyword>
<proteinExistence type="predicted"/>
<evidence type="ECO:0000256" key="6">
    <source>
        <dbReference type="SAM" id="MobiDB-lite"/>
    </source>
</evidence>
<keyword evidence="9" id="KW-1185">Reference proteome</keyword>
<evidence type="ECO:0000256" key="4">
    <source>
        <dbReference type="ARBA" id="ARBA00023163"/>
    </source>
</evidence>
<dbReference type="Pfam" id="PF04082">
    <property type="entry name" value="Fungal_trans"/>
    <property type="match status" value="1"/>
</dbReference>
<feature type="compositionally biased region" description="Low complexity" evidence="6">
    <location>
        <begin position="681"/>
        <end position="693"/>
    </location>
</feature>
<dbReference type="InterPro" id="IPR007219">
    <property type="entry name" value="XnlR_reg_dom"/>
</dbReference>
<gene>
    <name evidence="8" type="ORF">BU16DRAFT_621459</name>
</gene>
<dbReference type="PANTHER" id="PTHR47338">
    <property type="entry name" value="ZN(II)2CYS6 TRANSCRIPTION FACTOR (EUROFUNG)-RELATED"/>
    <property type="match status" value="1"/>
</dbReference>